<dbReference type="SMART" id="SM00220">
    <property type="entry name" value="S_TKc"/>
    <property type="match status" value="1"/>
</dbReference>
<evidence type="ECO:0000256" key="5">
    <source>
        <dbReference type="ARBA" id="ARBA00022777"/>
    </source>
</evidence>
<comment type="caution">
    <text evidence="11">The sequence shown here is derived from an EMBL/GenBank/DDBJ whole genome shotgun (WGS) entry which is preliminary data.</text>
</comment>
<dbReference type="AlphaFoldDB" id="A0A1X2G9W3"/>
<dbReference type="GO" id="GO:0005524">
    <property type="term" value="F:ATP binding"/>
    <property type="evidence" value="ECO:0007669"/>
    <property type="project" value="UniProtKB-KW"/>
</dbReference>
<reference evidence="11 12" key="1">
    <citation type="submission" date="2016-07" db="EMBL/GenBank/DDBJ databases">
        <title>Pervasive Adenine N6-methylation of Active Genes in Fungi.</title>
        <authorList>
            <consortium name="DOE Joint Genome Institute"/>
            <person name="Mondo S.J."/>
            <person name="Dannebaum R.O."/>
            <person name="Kuo R.C."/>
            <person name="Labutti K."/>
            <person name="Haridas S."/>
            <person name="Kuo A."/>
            <person name="Salamov A."/>
            <person name="Ahrendt S.R."/>
            <person name="Lipzen A."/>
            <person name="Sullivan W."/>
            <person name="Andreopoulos W.B."/>
            <person name="Clum A."/>
            <person name="Lindquist E."/>
            <person name="Daum C."/>
            <person name="Ramamoorthy G.K."/>
            <person name="Gryganskyi A."/>
            <person name="Culley D."/>
            <person name="Magnuson J.K."/>
            <person name="James T.Y."/>
            <person name="O'Malley M.A."/>
            <person name="Stajich J.E."/>
            <person name="Spatafora J.W."/>
            <person name="Visel A."/>
            <person name="Grigoriev I.V."/>
        </authorList>
    </citation>
    <scope>NUCLEOTIDE SEQUENCE [LARGE SCALE GENOMIC DNA]</scope>
    <source>
        <strain evidence="11 12">NRRL 3301</strain>
    </source>
</reference>
<dbReference type="EC" id="2.7.11.1" evidence="1"/>
<sequence length="412" mass="45930">MLSISSSLLRRRPSNSSALSTVSLTPSSDSSNNSAGLRTPGGPEGSPCSPLSSITLTPPPPSDLTSRVSPPTPVPSPSASGPPALHKRYPHYRLGKKIGTGATAVIHQLKLTTPWPNWLPKEMIPSGPSSSRPSVVIAIKAFRKPDRQETERAYRHRMISEFCISKSICHNEHMVQVFDLVKDRKGRWCTLMEYCSGGDVFSVLSQVDLTDQEMDCLFKQLLMGLAFMHSCGVAHRDIKPENLVMTKDGVLKITDLGVADVVRTCFDKNVRPSRGKCGSEPYWAPELFSSPEAYDATKMDVWSAAVTWHCIVFRQIPFLQATRDDPQYEMYTSHQRSAKTWPPLSKSGLDEQTCLYGMFDPNPVTRWSIQQCLNNPWVQSITSCHHGYTHLGEKHNHHLQPSLKKKKSSLFK</sequence>
<evidence type="ECO:0000256" key="7">
    <source>
        <dbReference type="ARBA" id="ARBA00047899"/>
    </source>
</evidence>
<keyword evidence="12" id="KW-1185">Reference proteome</keyword>
<dbReference type="SUPFAM" id="SSF56112">
    <property type="entry name" value="Protein kinase-like (PK-like)"/>
    <property type="match status" value="1"/>
</dbReference>
<evidence type="ECO:0000256" key="1">
    <source>
        <dbReference type="ARBA" id="ARBA00012513"/>
    </source>
</evidence>
<organism evidence="11 12">
    <name type="scientific">Hesseltinella vesiculosa</name>
    <dbReference type="NCBI Taxonomy" id="101127"/>
    <lineage>
        <taxon>Eukaryota</taxon>
        <taxon>Fungi</taxon>
        <taxon>Fungi incertae sedis</taxon>
        <taxon>Mucoromycota</taxon>
        <taxon>Mucoromycotina</taxon>
        <taxon>Mucoromycetes</taxon>
        <taxon>Mucorales</taxon>
        <taxon>Cunninghamellaceae</taxon>
        <taxon>Hesseltinella</taxon>
    </lineage>
</organism>
<evidence type="ECO:0000259" key="10">
    <source>
        <dbReference type="PROSITE" id="PS50011"/>
    </source>
</evidence>
<protein>
    <recommendedName>
        <fullName evidence="1">non-specific serine/threonine protein kinase</fullName>
        <ecNumber evidence="1">2.7.11.1</ecNumber>
    </recommendedName>
</protein>
<comment type="catalytic activity">
    <reaction evidence="8">
        <text>L-seryl-[protein] + ATP = O-phospho-L-seryl-[protein] + ADP + H(+)</text>
        <dbReference type="Rhea" id="RHEA:17989"/>
        <dbReference type="Rhea" id="RHEA-COMP:9863"/>
        <dbReference type="Rhea" id="RHEA-COMP:11604"/>
        <dbReference type="ChEBI" id="CHEBI:15378"/>
        <dbReference type="ChEBI" id="CHEBI:29999"/>
        <dbReference type="ChEBI" id="CHEBI:30616"/>
        <dbReference type="ChEBI" id="CHEBI:83421"/>
        <dbReference type="ChEBI" id="CHEBI:456216"/>
        <dbReference type="EC" id="2.7.11.1"/>
    </reaction>
</comment>
<evidence type="ECO:0000313" key="11">
    <source>
        <dbReference type="EMBL" id="ORX48742.1"/>
    </source>
</evidence>
<evidence type="ECO:0000256" key="2">
    <source>
        <dbReference type="ARBA" id="ARBA00022527"/>
    </source>
</evidence>
<evidence type="ECO:0000256" key="8">
    <source>
        <dbReference type="ARBA" id="ARBA00048679"/>
    </source>
</evidence>
<dbReference type="PROSITE" id="PS50011">
    <property type="entry name" value="PROTEIN_KINASE_DOM"/>
    <property type="match status" value="1"/>
</dbReference>
<dbReference type="OrthoDB" id="6513151at2759"/>
<dbReference type="GO" id="GO:0004674">
    <property type="term" value="F:protein serine/threonine kinase activity"/>
    <property type="evidence" value="ECO:0007669"/>
    <property type="project" value="UniProtKB-KW"/>
</dbReference>
<keyword evidence="2" id="KW-0723">Serine/threonine-protein kinase</keyword>
<evidence type="ECO:0000256" key="6">
    <source>
        <dbReference type="ARBA" id="ARBA00022840"/>
    </source>
</evidence>
<dbReference type="STRING" id="101127.A0A1X2G9W3"/>
<proteinExistence type="predicted"/>
<dbReference type="Pfam" id="PF00069">
    <property type="entry name" value="Pkinase"/>
    <property type="match status" value="1"/>
</dbReference>
<keyword evidence="4" id="KW-0547">Nucleotide-binding</keyword>
<evidence type="ECO:0000256" key="4">
    <source>
        <dbReference type="ARBA" id="ARBA00022741"/>
    </source>
</evidence>
<dbReference type="GO" id="GO:0005829">
    <property type="term" value="C:cytosol"/>
    <property type="evidence" value="ECO:0007669"/>
    <property type="project" value="TreeGrafter"/>
</dbReference>
<dbReference type="Proteomes" id="UP000242146">
    <property type="component" value="Unassembled WGS sequence"/>
</dbReference>
<evidence type="ECO:0000256" key="9">
    <source>
        <dbReference type="SAM" id="MobiDB-lite"/>
    </source>
</evidence>
<name>A0A1X2G9W3_9FUNG</name>
<keyword evidence="5 11" id="KW-0418">Kinase</keyword>
<dbReference type="InterPro" id="IPR000719">
    <property type="entry name" value="Prot_kinase_dom"/>
</dbReference>
<dbReference type="InterPro" id="IPR011009">
    <property type="entry name" value="Kinase-like_dom_sf"/>
</dbReference>
<comment type="catalytic activity">
    <reaction evidence="7">
        <text>L-threonyl-[protein] + ATP = O-phospho-L-threonyl-[protein] + ADP + H(+)</text>
        <dbReference type="Rhea" id="RHEA:46608"/>
        <dbReference type="Rhea" id="RHEA-COMP:11060"/>
        <dbReference type="Rhea" id="RHEA-COMP:11605"/>
        <dbReference type="ChEBI" id="CHEBI:15378"/>
        <dbReference type="ChEBI" id="CHEBI:30013"/>
        <dbReference type="ChEBI" id="CHEBI:30616"/>
        <dbReference type="ChEBI" id="CHEBI:61977"/>
        <dbReference type="ChEBI" id="CHEBI:456216"/>
        <dbReference type="EC" id="2.7.11.1"/>
    </reaction>
</comment>
<feature type="compositionally biased region" description="Low complexity" evidence="9">
    <location>
        <begin position="46"/>
        <end position="56"/>
    </location>
</feature>
<dbReference type="PROSITE" id="PS00108">
    <property type="entry name" value="PROTEIN_KINASE_ST"/>
    <property type="match status" value="1"/>
</dbReference>
<dbReference type="EMBL" id="MCGT01000028">
    <property type="protein sequence ID" value="ORX48742.1"/>
    <property type="molecule type" value="Genomic_DNA"/>
</dbReference>
<dbReference type="PANTHER" id="PTHR24343:SF558">
    <property type="entry name" value="PROTEIN KINASE DOMAIN-CONTAINING PROTEIN"/>
    <property type="match status" value="1"/>
</dbReference>
<keyword evidence="3" id="KW-0808">Transferase</keyword>
<evidence type="ECO:0000256" key="3">
    <source>
        <dbReference type="ARBA" id="ARBA00022679"/>
    </source>
</evidence>
<dbReference type="PANTHER" id="PTHR24343">
    <property type="entry name" value="SERINE/THREONINE KINASE"/>
    <property type="match status" value="1"/>
</dbReference>
<feature type="domain" description="Protein kinase" evidence="10">
    <location>
        <begin position="92"/>
        <end position="378"/>
    </location>
</feature>
<gene>
    <name evidence="11" type="ORF">DM01DRAFT_1291811</name>
</gene>
<keyword evidence="6" id="KW-0067">ATP-binding</keyword>
<feature type="region of interest" description="Disordered" evidence="9">
    <location>
        <begin position="1"/>
        <end position="88"/>
    </location>
</feature>
<dbReference type="Gene3D" id="1.10.510.10">
    <property type="entry name" value="Transferase(Phosphotransferase) domain 1"/>
    <property type="match status" value="1"/>
</dbReference>
<accession>A0A1X2G9W3</accession>
<feature type="compositionally biased region" description="Low complexity" evidence="9">
    <location>
        <begin position="1"/>
        <end position="34"/>
    </location>
</feature>
<dbReference type="InterPro" id="IPR008271">
    <property type="entry name" value="Ser/Thr_kinase_AS"/>
</dbReference>
<evidence type="ECO:0000313" key="12">
    <source>
        <dbReference type="Proteomes" id="UP000242146"/>
    </source>
</evidence>